<reference evidence="2" key="1">
    <citation type="journal article" date="2019" name="Int. J. Syst. Evol. Microbiol.">
        <title>The Global Catalogue of Microorganisms (GCM) 10K type strain sequencing project: providing services to taxonomists for standard genome sequencing and annotation.</title>
        <authorList>
            <consortium name="The Broad Institute Genomics Platform"/>
            <consortium name="The Broad Institute Genome Sequencing Center for Infectious Disease"/>
            <person name="Wu L."/>
            <person name="Ma J."/>
        </authorList>
    </citation>
    <scope>NUCLEOTIDE SEQUENCE [LARGE SCALE GENOMIC DNA]</scope>
    <source>
        <strain evidence="2">JCM 17555</strain>
    </source>
</reference>
<organism evidence="1 2">
    <name type="scientific">Allohahella marinimesophila</name>
    <dbReference type="NCBI Taxonomy" id="1054972"/>
    <lineage>
        <taxon>Bacteria</taxon>
        <taxon>Pseudomonadati</taxon>
        <taxon>Pseudomonadota</taxon>
        <taxon>Gammaproteobacteria</taxon>
        <taxon>Oceanospirillales</taxon>
        <taxon>Hahellaceae</taxon>
        <taxon>Allohahella</taxon>
    </lineage>
</organism>
<dbReference type="EMBL" id="BAABBO010000011">
    <property type="protein sequence ID" value="GAA3967018.1"/>
    <property type="molecule type" value="Genomic_DNA"/>
</dbReference>
<sequence length="66" mass="7616">MNILREEYDFSKGERSKFYTMPRNILPIHLNTQVLDYFAVTAEGVKPNTMVDGLRRQVTALIEGVK</sequence>
<gene>
    <name evidence="1" type="ORF">GCM10022278_26040</name>
</gene>
<dbReference type="RefSeq" id="WP_344807036.1">
    <property type="nucleotide sequence ID" value="NZ_BAABBO010000011.1"/>
</dbReference>
<evidence type="ECO:0000313" key="1">
    <source>
        <dbReference type="EMBL" id="GAA3967018.1"/>
    </source>
</evidence>
<dbReference type="Proteomes" id="UP001501337">
    <property type="component" value="Unassembled WGS sequence"/>
</dbReference>
<name>A0ABP7PKE1_9GAMM</name>
<comment type="caution">
    <text evidence="1">The sequence shown here is derived from an EMBL/GenBank/DDBJ whole genome shotgun (WGS) entry which is preliminary data.</text>
</comment>
<proteinExistence type="predicted"/>
<keyword evidence="2" id="KW-1185">Reference proteome</keyword>
<protein>
    <submittedName>
        <fullName evidence="1">Uncharacterized protein</fullName>
    </submittedName>
</protein>
<accession>A0ABP7PKE1</accession>
<evidence type="ECO:0000313" key="2">
    <source>
        <dbReference type="Proteomes" id="UP001501337"/>
    </source>
</evidence>